<dbReference type="InterPro" id="IPR043917">
    <property type="entry name" value="DUF5753"/>
</dbReference>
<keyword evidence="3" id="KW-1185">Reference proteome</keyword>
<feature type="domain" description="HTH cro/C1-type" evidence="1">
    <location>
        <begin position="19"/>
        <end position="73"/>
    </location>
</feature>
<evidence type="ECO:0000313" key="2">
    <source>
        <dbReference type="EMBL" id="MFC5815131.1"/>
    </source>
</evidence>
<organism evidence="2 3">
    <name type="scientific">Nonomuraea harbinensis</name>
    <dbReference type="NCBI Taxonomy" id="1286938"/>
    <lineage>
        <taxon>Bacteria</taxon>
        <taxon>Bacillati</taxon>
        <taxon>Actinomycetota</taxon>
        <taxon>Actinomycetes</taxon>
        <taxon>Streptosporangiales</taxon>
        <taxon>Streptosporangiaceae</taxon>
        <taxon>Nonomuraea</taxon>
    </lineage>
</organism>
<protein>
    <submittedName>
        <fullName evidence="2">Scr1 family TA system antitoxin-like transcriptional regulator</fullName>
    </submittedName>
</protein>
<proteinExistence type="predicted"/>
<reference evidence="3" key="1">
    <citation type="journal article" date="2019" name="Int. J. Syst. Evol. Microbiol.">
        <title>The Global Catalogue of Microorganisms (GCM) 10K type strain sequencing project: providing services to taxonomists for standard genome sequencing and annotation.</title>
        <authorList>
            <consortium name="The Broad Institute Genomics Platform"/>
            <consortium name="The Broad Institute Genome Sequencing Center for Infectious Disease"/>
            <person name="Wu L."/>
            <person name="Ma J."/>
        </authorList>
    </citation>
    <scope>NUCLEOTIDE SEQUENCE [LARGE SCALE GENOMIC DNA]</scope>
    <source>
        <strain evidence="3">CGMCC 4.7106</strain>
    </source>
</reference>
<comment type="caution">
    <text evidence="2">The sequence shown here is derived from an EMBL/GenBank/DDBJ whole genome shotgun (WGS) entry which is preliminary data.</text>
</comment>
<dbReference type="CDD" id="cd00093">
    <property type="entry name" value="HTH_XRE"/>
    <property type="match status" value="1"/>
</dbReference>
<name>A0ABW1BPL5_9ACTN</name>
<accession>A0ABW1BPL5</accession>
<dbReference type="SMART" id="SM00530">
    <property type="entry name" value="HTH_XRE"/>
    <property type="match status" value="1"/>
</dbReference>
<dbReference type="Pfam" id="PF13560">
    <property type="entry name" value="HTH_31"/>
    <property type="match status" value="1"/>
</dbReference>
<dbReference type="Pfam" id="PF19054">
    <property type="entry name" value="DUF5753"/>
    <property type="match status" value="1"/>
</dbReference>
<dbReference type="PROSITE" id="PS50943">
    <property type="entry name" value="HTH_CROC1"/>
    <property type="match status" value="1"/>
</dbReference>
<gene>
    <name evidence="2" type="ORF">ACFPUY_08550</name>
</gene>
<evidence type="ECO:0000313" key="3">
    <source>
        <dbReference type="Proteomes" id="UP001596096"/>
    </source>
</evidence>
<sequence>MSLEGDPSKSAGERFAADLVRLRSENRLSQIRLATRLQVDRSLISHIERGKKTPTVDIAERLDDIFGLDKHFVGVFERIRLERGARGWIIQWREVESRALVIQSWDPLLVPGLFQTMTYARALFQASPTIPAELVDIEVQTRIQRSDILSRKDPPKIIALLEEAVLHRPIGGGDILCDQLIHLRAVAQLPNVVVQVVPTQAGCGPGLMSAFALARLPNGADVITVDSSLAGQTTMEPRSVEEIKQRFDVIRADALPKGQSLTVIEEAIERWTSRQ</sequence>
<dbReference type="Proteomes" id="UP001596096">
    <property type="component" value="Unassembled WGS sequence"/>
</dbReference>
<dbReference type="InterPro" id="IPR001387">
    <property type="entry name" value="Cro/C1-type_HTH"/>
</dbReference>
<dbReference type="RefSeq" id="WP_219549050.1">
    <property type="nucleotide sequence ID" value="NZ_JAHKRN010000044.1"/>
</dbReference>
<evidence type="ECO:0000259" key="1">
    <source>
        <dbReference type="PROSITE" id="PS50943"/>
    </source>
</evidence>
<dbReference type="EMBL" id="JBHSNW010000003">
    <property type="protein sequence ID" value="MFC5815131.1"/>
    <property type="molecule type" value="Genomic_DNA"/>
</dbReference>